<dbReference type="EMBL" id="JAHQIW010004953">
    <property type="protein sequence ID" value="KAJ1364372.1"/>
    <property type="molecule type" value="Genomic_DNA"/>
</dbReference>
<feature type="coiled-coil region" evidence="1">
    <location>
        <begin position="26"/>
        <end position="89"/>
    </location>
</feature>
<keyword evidence="1" id="KW-0175">Coiled coil</keyword>
<reference evidence="2" key="1">
    <citation type="submission" date="2021-06" db="EMBL/GenBank/DDBJ databases">
        <title>Parelaphostrongylus tenuis whole genome reference sequence.</title>
        <authorList>
            <person name="Garwood T.J."/>
            <person name="Larsen P.A."/>
            <person name="Fountain-Jones N.M."/>
            <person name="Garbe J.R."/>
            <person name="Macchietto M.G."/>
            <person name="Kania S.A."/>
            <person name="Gerhold R.W."/>
            <person name="Richards J.E."/>
            <person name="Wolf T.M."/>
        </authorList>
    </citation>
    <scope>NUCLEOTIDE SEQUENCE</scope>
    <source>
        <strain evidence="2">MNPRO001-30</strain>
        <tissue evidence="2">Meninges</tissue>
    </source>
</reference>
<evidence type="ECO:0000313" key="3">
    <source>
        <dbReference type="Proteomes" id="UP001196413"/>
    </source>
</evidence>
<gene>
    <name evidence="2" type="ORF">KIN20_024458</name>
</gene>
<comment type="caution">
    <text evidence="2">The sequence shown here is derived from an EMBL/GenBank/DDBJ whole genome shotgun (WGS) entry which is preliminary data.</text>
</comment>
<evidence type="ECO:0000313" key="2">
    <source>
        <dbReference type="EMBL" id="KAJ1364372.1"/>
    </source>
</evidence>
<dbReference type="Proteomes" id="UP001196413">
    <property type="component" value="Unassembled WGS sequence"/>
</dbReference>
<sequence length="109" mass="12488">MLGVAISDWKPSIVSENSWLTNGPNKQLHEDETVNLLKQLHNMENEIKDSIAQSPRESTELPSEMMNYMENIRQDNQQMGDTIEEINHNSKVDAALFQGDMILTKFVQL</sequence>
<protein>
    <submittedName>
        <fullName evidence="2">Uncharacterized protein</fullName>
    </submittedName>
</protein>
<dbReference type="AlphaFoldDB" id="A0AAD5N871"/>
<evidence type="ECO:0000256" key="1">
    <source>
        <dbReference type="SAM" id="Coils"/>
    </source>
</evidence>
<name>A0AAD5N871_PARTN</name>
<accession>A0AAD5N871</accession>
<keyword evidence="3" id="KW-1185">Reference proteome</keyword>
<organism evidence="2 3">
    <name type="scientific">Parelaphostrongylus tenuis</name>
    <name type="common">Meningeal worm</name>
    <dbReference type="NCBI Taxonomy" id="148309"/>
    <lineage>
        <taxon>Eukaryota</taxon>
        <taxon>Metazoa</taxon>
        <taxon>Ecdysozoa</taxon>
        <taxon>Nematoda</taxon>
        <taxon>Chromadorea</taxon>
        <taxon>Rhabditida</taxon>
        <taxon>Rhabditina</taxon>
        <taxon>Rhabditomorpha</taxon>
        <taxon>Strongyloidea</taxon>
        <taxon>Metastrongylidae</taxon>
        <taxon>Parelaphostrongylus</taxon>
    </lineage>
</organism>
<proteinExistence type="predicted"/>